<dbReference type="InterPro" id="IPR015422">
    <property type="entry name" value="PyrdxlP-dep_Trfase_small"/>
</dbReference>
<dbReference type="PANTHER" id="PTHR46383:SF4">
    <property type="entry name" value="AMINOTRANSFERASE"/>
    <property type="match status" value="1"/>
</dbReference>
<evidence type="ECO:0000256" key="1">
    <source>
        <dbReference type="ARBA" id="ARBA00001933"/>
    </source>
</evidence>
<dbReference type="InterPro" id="IPR004838">
    <property type="entry name" value="NHTrfase_class1_PyrdxlP-BS"/>
</dbReference>
<dbReference type="EC" id="2.6.1.-" evidence="6"/>
<evidence type="ECO:0000313" key="8">
    <source>
        <dbReference type="EMBL" id="KRM35710.1"/>
    </source>
</evidence>
<dbReference type="InterPro" id="IPR050596">
    <property type="entry name" value="AspAT/PAT-like"/>
</dbReference>
<evidence type="ECO:0000256" key="5">
    <source>
        <dbReference type="ARBA" id="ARBA00022898"/>
    </source>
</evidence>
<dbReference type="GO" id="GO:0008483">
    <property type="term" value="F:transaminase activity"/>
    <property type="evidence" value="ECO:0007669"/>
    <property type="project" value="UniProtKB-KW"/>
</dbReference>
<dbReference type="PROSITE" id="PS00105">
    <property type="entry name" value="AA_TRANSFER_CLASS_1"/>
    <property type="match status" value="1"/>
</dbReference>
<gene>
    <name evidence="8" type="ORF">FD34_GL000597</name>
</gene>
<sequence length="397" mass="42461">MIFMPTVKPAIMNNLNKNFARLKPVGIREFDYQASAIPGIIKLTLGEPDFNVPDAMKEAAINSIKDNDSHYAPGNGTAALRKAIAHFMADRYGLNYDPASEIAVTIGATEGIYASLATVTNPGDEVLIATPTFPLYGAITTLLGSSPVEINTCDDGFVLTPVRLKQALADHPHAKALVLNYPSNPTGVTYTRDQVKALAGAVKDTNLIVIADEIYAELVYNDQHTSIAEFIPGQTLVLNGASKSHAMTGYRIGFITGPKELMGPVSATHAMMVTAASDPAMAAATAAFATDEGKQATQKMKAAYQKRRDFLVAALRKLGFEITTPNGAFYIFAKLPAKFGEDDVKFATDLAQNGKVAVIPGSYFGAGGQGHLRISYATSLDNIKAAVERIKHFVEED</sequence>
<dbReference type="Pfam" id="PF00155">
    <property type="entry name" value="Aminotran_1_2"/>
    <property type="match status" value="1"/>
</dbReference>
<dbReference type="Proteomes" id="UP000051085">
    <property type="component" value="Unassembled WGS sequence"/>
</dbReference>
<comment type="cofactor">
    <cofactor evidence="1 6">
        <name>pyridoxal 5'-phosphate</name>
        <dbReference type="ChEBI" id="CHEBI:597326"/>
    </cofactor>
</comment>
<evidence type="ECO:0000256" key="2">
    <source>
        <dbReference type="ARBA" id="ARBA00007441"/>
    </source>
</evidence>
<comment type="caution">
    <text evidence="8">The sequence shown here is derived from an EMBL/GenBank/DDBJ whole genome shotgun (WGS) entry which is preliminary data.</text>
</comment>
<keyword evidence="5" id="KW-0663">Pyridoxal phosphate</keyword>
<dbReference type="AlphaFoldDB" id="A0A922PUA5"/>
<evidence type="ECO:0000256" key="6">
    <source>
        <dbReference type="RuleBase" id="RU000481"/>
    </source>
</evidence>
<dbReference type="EMBL" id="AZGO01000060">
    <property type="protein sequence ID" value="KRM35710.1"/>
    <property type="molecule type" value="Genomic_DNA"/>
</dbReference>
<keyword evidence="4 6" id="KW-0808">Transferase</keyword>
<accession>A0A922PUA5</accession>
<evidence type="ECO:0000313" key="9">
    <source>
        <dbReference type="Proteomes" id="UP000051085"/>
    </source>
</evidence>
<evidence type="ECO:0000259" key="7">
    <source>
        <dbReference type="Pfam" id="PF00155"/>
    </source>
</evidence>
<name>A0A922PUA5_9LACO</name>
<proteinExistence type="inferred from homology"/>
<evidence type="ECO:0000256" key="4">
    <source>
        <dbReference type="ARBA" id="ARBA00022679"/>
    </source>
</evidence>
<feature type="domain" description="Aminotransferase class I/classII large" evidence="7">
    <location>
        <begin position="40"/>
        <end position="390"/>
    </location>
</feature>
<dbReference type="GO" id="GO:0006520">
    <property type="term" value="P:amino acid metabolic process"/>
    <property type="evidence" value="ECO:0007669"/>
    <property type="project" value="InterPro"/>
</dbReference>
<dbReference type="InterPro" id="IPR015421">
    <property type="entry name" value="PyrdxlP-dep_Trfase_major"/>
</dbReference>
<dbReference type="Gene3D" id="3.40.640.10">
    <property type="entry name" value="Type I PLP-dependent aspartate aminotransferase-like (Major domain)"/>
    <property type="match status" value="1"/>
</dbReference>
<dbReference type="PANTHER" id="PTHR46383">
    <property type="entry name" value="ASPARTATE AMINOTRANSFERASE"/>
    <property type="match status" value="1"/>
</dbReference>
<reference evidence="8 9" key="1">
    <citation type="journal article" date="2015" name="Genome Announc.">
        <title>Expanding the biotechnology potential of lactobacilli through comparative genomics of 213 strains and associated genera.</title>
        <authorList>
            <person name="Sun Z."/>
            <person name="Harris H.M."/>
            <person name="McCann A."/>
            <person name="Guo C."/>
            <person name="Argimon S."/>
            <person name="Zhang W."/>
            <person name="Yang X."/>
            <person name="Jeffery I.B."/>
            <person name="Cooney J.C."/>
            <person name="Kagawa T.F."/>
            <person name="Liu W."/>
            <person name="Song Y."/>
            <person name="Salvetti E."/>
            <person name="Wrobel A."/>
            <person name="Rasinkangas P."/>
            <person name="Parkhill J."/>
            <person name="Rea M.C."/>
            <person name="O'Sullivan O."/>
            <person name="Ritari J."/>
            <person name="Douillard F.P."/>
            <person name="Paul Ross R."/>
            <person name="Yang R."/>
            <person name="Briner A.E."/>
            <person name="Felis G.E."/>
            <person name="de Vos W.M."/>
            <person name="Barrangou R."/>
            <person name="Klaenhammer T.R."/>
            <person name="Caufield P.W."/>
            <person name="Cui Y."/>
            <person name="Zhang H."/>
            <person name="O'Toole P.W."/>
        </authorList>
    </citation>
    <scope>NUCLEOTIDE SEQUENCE [LARGE SCALE GENOMIC DNA]</scope>
    <source>
        <strain evidence="8 9">DSM 8475</strain>
    </source>
</reference>
<organism evidence="8 9">
    <name type="scientific">Limosilactobacillus pontis DSM 8475</name>
    <dbReference type="NCBI Taxonomy" id="1423794"/>
    <lineage>
        <taxon>Bacteria</taxon>
        <taxon>Bacillati</taxon>
        <taxon>Bacillota</taxon>
        <taxon>Bacilli</taxon>
        <taxon>Lactobacillales</taxon>
        <taxon>Lactobacillaceae</taxon>
        <taxon>Limosilactobacillus</taxon>
    </lineage>
</organism>
<comment type="similarity">
    <text evidence="2 6">Belongs to the class-I pyridoxal-phosphate-dependent aminotransferase family.</text>
</comment>
<dbReference type="InterPro" id="IPR015424">
    <property type="entry name" value="PyrdxlP-dep_Trfase"/>
</dbReference>
<keyword evidence="3 6" id="KW-0032">Aminotransferase</keyword>
<dbReference type="SUPFAM" id="SSF53383">
    <property type="entry name" value="PLP-dependent transferases"/>
    <property type="match status" value="1"/>
</dbReference>
<dbReference type="Gene3D" id="3.90.1150.10">
    <property type="entry name" value="Aspartate Aminotransferase, domain 1"/>
    <property type="match status" value="1"/>
</dbReference>
<dbReference type="InterPro" id="IPR004839">
    <property type="entry name" value="Aminotransferase_I/II_large"/>
</dbReference>
<dbReference type="GO" id="GO:0030170">
    <property type="term" value="F:pyridoxal phosphate binding"/>
    <property type="evidence" value="ECO:0007669"/>
    <property type="project" value="InterPro"/>
</dbReference>
<dbReference type="CDD" id="cd00609">
    <property type="entry name" value="AAT_like"/>
    <property type="match status" value="1"/>
</dbReference>
<protein>
    <recommendedName>
        <fullName evidence="6">Aminotransferase</fullName>
        <ecNumber evidence="6">2.6.1.-</ecNumber>
    </recommendedName>
</protein>
<evidence type="ECO:0000256" key="3">
    <source>
        <dbReference type="ARBA" id="ARBA00022576"/>
    </source>
</evidence>